<feature type="region of interest" description="Disordered" evidence="7">
    <location>
        <begin position="1"/>
        <end position="21"/>
    </location>
</feature>
<evidence type="ECO:0000256" key="2">
    <source>
        <dbReference type="ARBA" id="ARBA00007475"/>
    </source>
</evidence>
<comment type="subcellular location">
    <subcellularLocation>
        <location evidence="1">Endoplasmic reticulum membrane</location>
        <topology evidence="1">Multi-pass membrane protein</topology>
    </subcellularLocation>
</comment>
<dbReference type="GO" id="GO:0005789">
    <property type="term" value="C:endoplasmic reticulum membrane"/>
    <property type="evidence" value="ECO:0007669"/>
    <property type="project" value="UniProtKB-SubCell"/>
</dbReference>
<evidence type="ECO:0000256" key="7">
    <source>
        <dbReference type="SAM" id="MobiDB-lite"/>
    </source>
</evidence>
<comment type="caution">
    <text evidence="9">The sequence shown here is derived from an EMBL/GenBank/DDBJ whole genome shotgun (WGS) entry which is preliminary data.</text>
</comment>
<dbReference type="Proteomes" id="UP001377567">
    <property type="component" value="Unassembled WGS sequence"/>
</dbReference>
<evidence type="ECO:0000256" key="5">
    <source>
        <dbReference type="ARBA" id="ARBA00022989"/>
    </source>
</evidence>
<keyword evidence="4" id="KW-0256">Endoplasmic reticulum</keyword>
<accession>A0AAV5RV14</accession>
<evidence type="ECO:0000313" key="10">
    <source>
        <dbReference type="Proteomes" id="UP001377567"/>
    </source>
</evidence>
<keyword evidence="5 8" id="KW-1133">Transmembrane helix</keyword>
<proteinExistence type="inferred from homology"/>
<dbReference type="GO" id="GO:0016126">
    <property type="term" value="P:sterol biosynthetic process"/>
    <property type="evidence" value="ECO:0007669"/>
    <property type="project" value="TreeGrafter"/>
</dbReference>
<dbReference type="InterPro" id="IPR025929">
    <property type="entry name" value="INSIG_fam"/>
</dbReference>
<protein>
    <submittedName>
        <fullName evidence="9">Nsg2 protein</fullName>
    </submittedName>
</protein>
<dbReference type="Pfam" id="PF07281">
    <property type="entry name" value="INSIG"/>
    <property type="match status" value="1"/>
</dbReference>
<evidence type="ECO:0000256" key="1">
    <source>
        <dbReference type="ARBA" id="ARBA00004477"/>
    </source>
</evidence>
<comment type="similarity">
    <text evidence="2">Belongs to the INSIG family.</text>
</comment>
<dbReference type="PANTHER" id="PTHR15301">
    <property type="entry name" value="INSULIN-INDUCED GENE 1"/>
    <property type="match status" value="1"/>
</dbReference>
<evidence type="ECO:0000313" key="9">
    <source>
        <dbReference type="EMBL" id="GMM54568.1"/>
    </source>
</evidence>
<keyword evidence="3 8" id="KW-0812">Transmembrane</keyword>
<evidence type="ECO:0000256" key="4">
    <source>
        <dbReference type="ARBA" id="ARBA00022824"/>
    </source>
</evidence>
<reference evidence="9 10" key="1">
    <citation type="journal article" date="2023" name="Elife">
        <title>Identification of key yeast species and microbe-microbe interactions impacting larval growth of Drosophila in the wild.</title>
        <authorList>
            <person name="Mure A."/>
            <person name="Sugiura Y."/>
            <person name="Maeda R."/>
            <person name="Honda K."/>
            <person name="Sakurai N."/>
            <person name="Takahashi Y."/>
            <person name="Watada M."/>
            <person name="Katoh T."/>
            <person name="Gotoh A."/>
            <person name="Gotoh Y."/>
            <person name="Taniguchi I."/>
            <person name="Nakamura K."/>
            <person name="Hayashi T."/>
            <person name="Katayama T."/>
            <person name="Uemura T."/>
            <person name="Hattori Y."/>
        </authorList>
    </citation>
    <scope>NUCLEOTIDE SEQUENCE [LARGE SCALE GENOMIC DNA]</scope>
    <source>
        <strain evidence="9 10">KH-74</strain>
    </source>
</reference>
<organism evidence="9 10">
    <name type="scientific">Maudiozyma humilis</name>
    <name type="common">Sour dough yeast</name>
    <name type="synonym">Kazachstania humilis</name>
    <dbReference type="NCBI Taxonomy" id="51915"/>
    <lineage>
        <taxon>Eukaryota</taxon>
        <taxon>Fungi</taxon>
        <taxon>Dikarya</taxon>
        <taxon>Ascomycota</taxon>
        <taxon>Saccharomycotina</taxon>
        <taxon>Saccharomycetes</taxon>
        <taxon>Saccharomycetales</taxon>
        <taxon>Saccharomycetaceae</taxon>
        <taxon>Maudiozyma</taxon>
    </lineage>
</organism>
<name>A0AAV5RV14_MAUHU</name>
<sequence length="280" mass="30790">MSAKNDRNNGGRGKGSVLDPGIIPSDSMANLTKPTLYSLYDEDIADPSESSSIYKTLSANARVATSSAAAPAVHRSVAEKVFSLIKNLVILSVSGILYLEVSKNLHDNHQLHASFTSKPVVVITRIQDWLFQGAVPLPLQQDWVKYAIEGVLFGSVVPVLDLVFLQKDKAQARNGDSTLFGILRIANAMLGVTYGIRKLQWSSSLQAAGVWGLLNIVLWLFFDGTPSLLFESLIASVGVTLGCVYEFDRSSFDVAQFLYFEDFYFLGFIIFGKLGRFLFF</sequence>
<evidence type="ECO:0000256" key="8">
    <source>
        <dbReference type="SAM" id="Phobius"/>
    </source>
</evidence>
<dbReference type="PANTHER" id="PTHR15301:SF3">
    <property type="entry name" value="PROTEIN NSG1-RELATED"/>
    <property type="match status" value="1"/>
</dbReference>
<keyword evidence="10" id="KW-1185">Reference proteome</keyword>
<evidence type="ECO:0000256" key="6">
    <source>
        <dbReference type="ARBA" id="ARBA00023136"/>
    </source>
</evidence>
<gene>
    <name evidence="9" type="ORF">DAKH74_011840</name>
</gene>
<feature type="transmembrane region" description="Helical" evidence="8">
    <location>
        <begin position="263"/>
        <end position="279"/>
    </location>
</feature>
<dbReference type="EMBL" id="BTGD01000003">
    <property type="protein sequence ID" value="GMM54568.1"/>
    <property type="molecule type" value="Genomic_DNA"/>
</dbReference>
<evidence type="ECO:0000256" key="3">
    <source>
        <dbReference type="ARBA" id="ARBA00022692"/>
    </source>
</evidence>
<feature type="transmembrane region" description="Helical" evidence="8">
    <location>
        <begin position="203"/>
        <end position="221"/>
    </location>
</feature>
<keyword evidence="6 8" id="KW-0472">Membrane</keyword>
<dbReference type="AlphaFoldDB" id="A0AAV5RV14"/>